<keyword evidence="5" id="KW-0547">Nucleotide-binding</keyword>
<evidence type="ECO:0000259" key="11">
    <source>
        <dbReference type="PROSITE" id="PS50893"/>
    </source>
</evidence>
<evidence type="ECO:0000256" key="9">
    <source>
        <dbReference type="SAM" id="MobiDB-lite"/>
    </source>
</evidence>
<feature type="transmembrane region" description="Helical" evidence="10">
    <location>
        <begin position="340"/>
        <end position="359"/>
    </location>
</feature>
<gene>
    <name evidence="13" type="ORF">BB559_001710</name>
</gene>
<evidence type="ECO:0000256" key="8">
    <source>
        <dbReference type="ARBA" id="ARBA00023136"/>
    </source>
</evidence>
<dbReference type="InterPro" id="IPR036640">
    <property type="entry name" value="ABC1_TM_sf"/>
</dbReference>
<dbReference type="Pfam" id="PF00005">
    <property type="entry name" value="ABC_tran"/>
    <property type="match status" value="1"/>
</dbReference>
<evidence type="ECO:0000256" key="4">
    <source>
        <dbReference type="ARBA" id="ARBA00022692"/>
    </source>
</evidence>
<evidence type="ECO:0000256" key="1">
    <source>
        <dbReference type="ARBA" id="ARBA00004128"/>
    </source>
</evidence>
<dbReference type="GO" id="GO:0005743">
    <property type="term" value="C:mitochondrial inner membrane"/>
    <property type="evidence" value="ECO:0007669"/>
    <property type="project" value="TreeGrafter"/>
</dbReference>
<dbReference type="InterPro" id="IPR003593">
    <property type="entry name" value="AAA+_ATPase"/>
</dbReference>
<dbReference type="SMART" id="SM00382">
    <property type="entry name" value="AAA"/>
    <property type="match status" value="1"/>
</dbReference>
<dbReference type="InterPro" id="IPR003439">
    <property type="entry name" value="ABC_transporter-like_ATP-bd"/>
</dbReference>
<evidence type="ECO:0000313" key="13">
    <source>
        <dbReference type="EMBL" id="PVU98227.1"/>
    </source>
</evidence>
<evidence type="ECO:0000256" key="2">
    <source>
        <dbReference type="ARBA" id="ARBA00022448"/>
    </source>
</evidence>
<dbReference type="Pfam" id="PF00664">
    <property type="entry name" value="ABC_membrane"/>
    <property type="match status" value="1"/>
</dbReference>
<keyword evidence="14" id="KW-1185">Reference proteome</keyword>
<dbReference type="InterPro" id="IPR011527">
    <property type="entry name" value="ABC1_TM_dom"/>
</dbReference>
<evidence type="ECO:0000256" key="7">
    <source>
        <dbReference type="ARBA" id="ARBA00022989"/>
    </source>
</evidence>
<keyword evidence="2" id="KW-0813">Transport</keyword>
<keyword evidence="7 10" id="KW-1133">Transmembrane helix</keyword>
<dbReference type="SUPFAM" id="SSF52540">
    <property type="entry name" value="P-loop containing nucleoside triphosphate hydrolases"/>
    <property type="match status" value="1"/>
</dbReference>
<comment type="caution">
    <text evidence="13">The sequence shown here is derived from an EMBL/GenBank/DDBJ whole genome shotgun (WGS) entry which is preliminary data.</text>
</comment>
<feature type="region of interest" description="Disordered" evidence="9">
    <location>
        <begin position="131"/>
        <end position="162"/>
    </location>
</feature>
<evidence type="ECO:0000313" key="14">
    <source>
        <dbReference type="Proteomes" id="UP000245699"/>
    </source>
</evidence>
<dbReference type="AlphaFoldDB" id="A0A2T9Z0X7"/>
<evidence type="ECO:0000256" key="5">
    <source>
        <dbReference type="ARBA" id="ARBA00022741"/>
    </source>
</evidence>
<proteinExistence type="predicted"/>
<evidence type="ECO:0000256" key="6">
    <source>
        <dbReference type="ARBA" id="ARBA00022840"/>
    </source>
</evidence>
<dbReference type="OrthoDB" id="6500128at2759"/>
<name>A0A2T9Z0X7_9FUNG</name>
<reference evidence="13 14" key="1">
    <citation type="journal article" date="2018" name="MBio">
        <title>Comparative Genomics Reveals the Core Gene Toolbox for the Fungus-Insect Symbiosis.</title>
        <authorList>
            <person name="Wang Y."/>
            <person name="Stata M."/>
            <person name="Wang W."/>
            <person name="Stajich J.E."/>
            <person name="White M.M."/>
            <person name="Moncalvo J.M."/>
        </authorList>
    </citation>
    <scope>NUCLEOTIDE SEQUENCE [LARGE SCALE GENOMIC DNA]</scope>
    <source>
        <strain evidence="13 14">AUS-77-4</strain>
    </source>
</reference>
<feature type="compositionally biased region" description="Polar residues" evidence="9">
    <location>
        <begin position="131"/>
        <end position="146"/>
    </location>
</feature>
<dbReference type="Gene3D" id="1.20.1560.10">
    <property type="entry name" value="ABC transporter type 1, transmembrane domain"/>
    <property type="match status" value="1"/>
</dbReference>
<dbReference type="GO" id="GO:0016887">
    <property type="term" value="F:ATP hydrolysis activity"/>
    <property type="evidence" value="ECO:0007669"/>
    <property type="project" value="InterPro"/>
</dbReference>
<dbReference type="Proteomes" id="UP000245699">
    <property type="component" value="Unassembled WGS sequence"/>
</dbReference>
<dbReference type="SUPFAM" id="SSF90123">
    <property type="entry name" value="ABC transporter transmembrane region"/>
    <property type="match status" value="1"/>
</dbReference>
<evidence type="ECO:0000256" key="10">
    <source>
        <dbReference type="SAM" id="Phobius"/>
    </source>
</evidence>
<dbReference type="STRING" id="61424.A0A2T9Z0X7"/>
<dbReference type="PROSITE" id="PS50893">
    <property type="entry name" value="ABC_TRANSPORTER_2"/>
    <property type="match status" value="1"/>
</dbReference>
<dbReference type="InterPro" id="IPR039421">
    <property type="entry name" value="Type_1_exporter"/>
</dbReference>
<keyword evidence="3" id="KW-0926">Vacuole</keyword>
<keyword evidence="4 10" id="KW-0812">Transmembrane</keyword>
<dbReference type="PANTHER" id="PTHR43394:SF1">
    <property type="entry name" value="ATP-BINDING CASSETTE SUB-FAMILY B MEMBER 10, MITOCHONDRIAL"/>
    <property type="match status" value="1"/>
</dbReference>
<dbReference type="GO" id="GO:0005774">
    <property type="term" value="C:vacuolar membrane"/>
    <property type="evidence" value="ECO:0007669"/>
    <property type="project" value="UniProtKB-SubCell"/>
</dbReference>
<feature type="transmembrane region" description="Helical" evidence="10">
    <location>
        <begin position="235"/>
        <end position="254"/>
    </location>
</feature>
<comment type="subcellular location">
    <subcellularLocation>
        <location evidence="1">Vacuole membrane</location>
        <topology evidence="1">Multi-pass membrane protein</topology>
    </subcellularLocation>
</comment>
<dbReference type="GO" id="GO:0015421">
    <property type="term" value="F:ABC-type oligopeptide transporter activity"/>
    <property type="evidence" value="ECO:0007669"/>
    <property type="project" value="TreeGrafter"/>
</dbReference>
<protein>
    <submittedName>
        <fullName evidence="13">Uncharacterized protein</fullName>
    </submittedName>
</protein>
<evidence type="ECO:0000256" key="3">
    <source>
        <dbReference type="ARBA" id="ARBA00022554"/>
    </source>
</evidence>
<feature type="domain" description="ABC transmembrane type-1" evidence="12">
    <location>
        <begin position="196"/>
        <end position="481"/>
    </location>
</feature>
<feature type="domain" description="ABC transporter" evidence="11">
    <location>
        <begin position="524"/>
        <end position="790"/>
    </location>
</feature>
<feature type="transmembrane region" description="Helical" evidence="10">
    <location>
        <begin position="416"/>
        <end position="438"/>
    </location>
</feature>
<dbReference type="InterPro" id="IPR027417">
    <property type="entry name" value="P-loop_NTPase"/>
</dbReference>
<dbReference type="EMBL" id="MBFT01000087">
    <property type="protein sequence ID" value="PVU98227.1"/>
    <property type="molecule type" value="Genomic_DNA"/>
</dbReference>
<dbReference type="FunFam" id="1.20.1560.10:FF:000058">
    <property type="entry name" value="ABC transporter B family member 25"/>
    <property type="match status" value="1"/>
</dbReference>
<feature type="region of interest" description="Disordered" evidence="9">
    <location>
        <begin position="1"/>
        <end position="26"/>
    </location>
</feature>
<dbReference type="GO" id="GO:0090374">
    <property type="term" value="P:oligopeptide export from mitochondrion"/>
    <property type="evidence" value="ECO:0007669"/>
    <property type="project" value="TreeGrafter"/>
</dbReference>
<keyword evidence="8 10" id="KW-0472">Membrane</keyword>
<dbReference type="CDD" id="cd18573">
    <property type="entry name" value="ABC_6TM_ABCB10_like"/>
    <property type="match status" value="1"/>
</dbReference>
<feature type="transmembrane region" description="Helical" evidence="10">
    <location>
        <begin position="191"/>
        <end position="215"/>
    </location>
</feature>
<organism evidence="13 14">
    <name type="scientific">Furculomyces boomerangus</name>
    <dbReference type="NCBI Taxonomy" id="61424"/>
    <lineage>
        <taxon>Eukaryota</taxon>
        <taxon>Fungi</taxon>
        <taxon>Fungi incertae sedis</taxon>
        <taxon>Zoopagomycota</taxon>
        <taxon>Kickxellomycotina</taxon>
        <taxon>Harpellomycetes</taxon>
        <taxon>Harpellales</taxon>
        <taxon>Harpellaceae</taxon>
        <taxon>Furculomyces</taxon>
    </lineage>
</organism>
<accession>A0A2T9Z0X7</accession>
<dbReference type="Gene3D" id="3.40.50.300">
    <property type="entry name" value="P-loop containing nucleotide triphosphate hydrolases"/>
    <property type="match status" value="1"/>
</dbReference>
<evidence type="ECO:0000259" key="12">
    <source>
        <dbReference type="PROSITE" id="PS50929"/>
    </source>
</evidence>
<feature type="transmembrane region" description="Helical" evidence="10">
    <location>
        <begin position="458"/>
        <end position="476"/>
    </location>
</feature>
<dbReference type="GO" id="GO:0010044">
    <property type="term" value="P:response to aluminum ion"/>
    <property type="evidence" value="ECO:0007669"/>
    <property type="project" value="UniProtKB-ARBA"/>
</dbReference>
<dbReference type="InterPro" id="IPR017871">
    <property type="entry name" value="ABC_transporter-like_CS"/>
</dbReference>
<dbReference type="PROSITE" id="PS50929">
    <property type="entry name" value="ABC_TM1F"/>
    <property type="match status" value="1"/>
</dbReference>
<dbReference type="PROSITE" id="PS00211">
    <property type="entry name" value="ABC_TRANSPORTER_1"/>
    <property type="match status" value="1"/>
</dbReference>
<sequence length="794" mass="87325">MLSWISKKTPQKNKSMSGDQNSNNLHIGITINDNPNTYPLGLNSKSRTLPKTSLPDLDAVVEFQKRRISEDSSKTHIFGKENSQTVPLLAGFSITRNEYSSVSQGRHSLSRNFSSSSKDTVVNDSVIEAKNGTTKAVENQSGSPALSNQKQSKKKFSSERTYSSDEEKIQMEKLSSFSAWKKLLKFAKKEYKLLGGAVGLLLISSSVTMSVPFFMGRLMDMVTNPEATIPFGLSLNQLFGGLASVFAIGALANFGRVYYIRKAGESLISRLRTQVYTNIIKQDMTFFEINRTGDLVSRLTVDTTVVSRSITNNVSDGLRSIVSVTAGLSMMLYISPKLTLVMMLVVPPIAGYAIVYGRFIKKITHKTQSALGDITKEAEERLANIRIVQAFGREEEEAVSFKKASDHVYELGKREAFVSGLFYGSNGLLGNLSILLFLGVGGKMVMQNQISIGELTSFILYTAYVGSSLAGLSTFFSESMRGIGASSRLFYALERVPKIPYDSEFGIKFGPKERGGVGECMGNIKFENVSFNYPSRPDNEIFKGLNMDIPSGTHVAIAGPSGKGKSTITLLLLRFYELNSGKITIDGHNLTDLNLKSWRSNVAIVPQEPMLFATTIRKNLLYSNPNATDEDLHYVLSKANALGFVSNFPNGLDTFVGERGVSLSGGQKQRIAIARALLSNPAVLILDEATSALDSQSEQSVQLALDHLMSRNYEEIENNTDTNESQSTIKTNENFKFRPNCTIITIAHRPSTLEKSDVIFVIGDEGNIVESGNYHTLLSKPDGYFKNLMNSREV</sequence>
<dbReference type="FunFam" id="3.40.50.300:FF:000836">
    <property type="entry name" value="ABC transporter B family member 25"/>
    <property type="match status" value="1"/>
</dbReference>
<dbReference type="PANTHER" id="PTHR43394">
    <property type="entry name" value="ATP-DEPENDENT PERMEASE MDL1, MITOCHONDRIAL"/>
    <property type="match status" value="1"/>
</dbReference>
<keyword evidence="6" id="KW-0067">ATP-binding</keyword>
<dbReference type="GO" id="GO:0005524">
    <property type="term" value="F:ATP binding"/>
    <property type="evidence" value="ECO:0007669"/>
    <property type="project" value="UniProtKB-KW"/>
</dbReference>